<reference evidence="3 4" key="1">
    <citation type="submission" date="2018-08" db="EMBL/GenBank/DDBJ databases">
        <authorList>
            <person name="Clegg S.R."/>
            <person name="Carter S.D."/>
            <person name="Radford A.D."/>
            <person name="Darby A."/>
            <person name="Hall N."/>
            <person name="Birtles R."/>
            <person name="Evans N.J."/>
        </authorList>
    </citation>
    <scope>NUCLEOTIDE SEQUENCE [LARGE SCALE GENOMIC DNA]</scope>
    <source>
        <strain evidence="3 4">ATCC 700293</strain>
    </source>
</reference>
<accession>A0ABX7LV94</accession>
<evidence type="ECO:0000259" key="1">
    <source>
        <dbReference type="Pfam" id="PF09002"/>
    </source>
</evidence>
<feature type="domain" description="Card1 CARF" evidence="2">
    <location>
        <begin position="20"/>
        <end position="170"/>
    </location>
</feature>
<name>A0ABX7LV94_TREMD</name>
<dbReference type="SUPFAM" id="SSF52980">
    <property type="entry name" value="Restriction endonuclease-like"/>
    <property type="match status" value="1"/>
</dbReference>
<sequence>MYVQRMQRGANLTVDFKICAITLVSEQTIPNIIFLKWCLQQYTEAAIDIICLSTEKMESAEKHKSVCIKKALGAAIEQFQHFTTIKIDEFNMTYIQNKLKAILDNGIRYHHTIVDITGGTKIMALAVYAYFEQKEHTRIVYQPIEKNAIAELHPVDTIYPIFIPIHLHEYFTAYGIEAQFHNECQKPWEENLSAVNTIEKYFITCQKLIQLQNTKSFKRKIEKRPMDIRSLDQKYLTAGNEDIITQQESSSITINEFCEIAEAFGFNSAEFTYGNLRYLTGGWFEEYVYQTIQKNKNLRDDKISLNIKIKIQNTDNELDVVFIDDWNRLNIIECKSFIDEKEQADILNNTIYKIQALRSNFGLSACCFLYTMSTITKTSILNRAKNFKITIVDRTKLLKE</sequence>
<proteinExistence type="predicted"/>
<organism evidence="3 4">
    <name type="scientific">Treponema medium</name>
    <dbReference type="NCBI Taxonomy" id="58231"/>
    <lineage>
        <taxon>Bacteria</taxon>
        <taxon>Pseudomonadati</taxon>
        <taxon>Spirochaetota</taxon>
        <taxon>Spirochaetia</taxon>
        <taxon>Spirochaetales</taxon>
        <taxon>Treponemataceae</taxon>
        <taxon>Treponema</taxon>
    </lineage>
</organism>
<dbReference type="Proteomes" id="UP000663454">
    <property type="component" value="Chromosome"/>
</dbReference>
<dbReference type="RefSeq" id="WP_156831495.1">
    <property type="nucleotide sequence ID" value="NZ_CP027017.1"/>
</dbReference>
<protein>
    <submittedName>
        <fullName evidence="3">DUF1887 family protein</fullName>
    </submittedName>
</protein>
<dbReference type="Pfam" id="PF23400">
    <property type="entry name" value="CARF_Card1"/>
    <property type="match status" value="1"/>
</dbReference>
<dbReference type="EMBL" id="CP031393">
    <property type="protein sequence ID" value="QSH96909.1"/>
    <property type="molecule type" value="Genomic_DNA"/>
</dbReference>
<feature type="domain" description="Card1 endonuclease" evidence="1">
    <location>
        <begin position="276"/>
        <end position="393"/>
    </location>
</feature>
<dbReference type="InterPro" id="IPR011335">
    <property type="entry name" value="Restrct_endonuc-II-like"/>
</dbReference>
<evidence type="ECO:0000313" key="3">
    <source>
        <dbReference type="EMBL" id="QSH96909.1"/>
    </source>
</evidence>
<dbReference type="InterPro" id="IPR056339">
    <property type="entry name" value="CARF_Card1"/>
</dbReference>
<keyword evidence="4" id="KW-1185">Reference proteome</keyword>
<dbReference type="Gene3D" id="3.40.1350.10">
    <property type="match status" value="1"/>
</dbReference>
<gene>
    <name evidence="3" type="ORF">DWB79_03870</name>
</gene>
<evidence type="ECO:0000313" key="4">
    <source>
        <dbReference type="Proteomes" id="UP000663454"/>
    </source>
</evidence>
<dbReference type="InterPro" id="IPR011856">
    <property type="entry name" value="tRNA_endonuc-like_dom_sf"/>
</dbReference>
<dbReference type="Gene3D" id="3.40.50.10770">
    <property type="entry name" value="Hypothetical protein VC1899 like domain (Restriction endonuclease-like)"/>
    <property type="match status" value="1"/>
</dbReference>
<dbReference type="Pfam" id="PF09002">
    <property type="entry name" value="Card1_endonuc"/>
    <property type="match status" value="1"/>
</dbReference>
<dbReference type="InterPro" id="IPR015093">
    <property type="entry name" value="Card1_endonucl_dom"/>
</dbReference>
<evidence type="ECO:0000259" key="2">
    <source>
        <dbReference type="Pfam" id="PF23400"/>
    </source>
</evidence>